<evidence type="ECO:0000256" key="3">
    <source>
        <dbReference type="ARBA" id="ARBA00022737"/>
    </source>
</evidence>
<evidence type="ECO:0000313" key="11">
    <source>
        <dbReference type="EMBL" id="WOG92183.1"/>
    </source>
</evidence>
<sequence length="866" mass="98637">MVDAAVSFAIEKLGEFVSQQVNIRIGVKDGIEWLKDELGYLLISVKAAEAHQDKDHIRLWTDSVKDVANQAVIILERFSSQQEAQAADEQGGVLDCMRRFICICEKEANLFDIGNDIESLKQKIIGIKSRRDEYHISDIIIATPEVQKRRRALLRAASFDHEKDVVGFGDDVRTLLAKLCNEDPSLGLISIHGMGGLGKSTLASKLYHSSELGHFKSRAWVCVSEDYDISHVLRKIIKCFGVEGTDLLNKMEEVELLGHLRKILLGGDHYLVVIDDIWDVEVWKKIKNAFPDKKNGSRVIITTRNKIVAEGVEDTCLVHELGFLSKDESWQLFCKRAKPPPNLEMLGKEMVDKCGGLPLAIVILSGLLLQKKTYKFWSDVKDQLWRKLKGESSEIQELLNLSYDDLSCHIRQCFLYLARYPEDHTIRVRKLKLLWIAEEFVEEQDGVDMEDVAEDYVNELINRNMIQIEVQTADGQVLSFKIHDLVRDLVIAMAREKKILGIFDSNKHHPNPIRSLQGQARHSIYNRIGEYFKLLGPNSDDNLNLRSLALTTHTAILKIEETKLMYTRFQYLKVLDLTSVDESEGMPDEIGDLVLLRFLGLMGTDYSRCLVIPPSIGKLKRLQTLHGSDSDETIYVFPKEICELKELRHMIFFQIEGNLNIGSDQTKLQTITRIIYKEWCQIETKNWTNLHTLIISEEESPDNGKEEYSLESIANLTSLRTLVLVLDGVISTMQPLSSCKHLNRVGLTCRMKDPAELSFLPDSVTDLTLVFTDYSKEEPMPILGSLSNLTSLCLIYCRAKIVFSADDFPCLQFLRIELSGDQSELQVDDRALPSLRAFTSNADREMIPQRLKSLPPVPDLEKYFWD</sequence>
<dbReference type="Gene3D" id="1.10.10.10">
    <property type="entry name" value="Winged helix-like DNA-binding domain superfamily/Winged helix DNA-binding domain"/>
    <property type="match status" value="1"/>
</dbReference>
<protein>
    <recommendedName>
        <fullName evidence="13">NB-ARC domain-containing protein</fullName>
    </recommendedName>
</protein>
<dbReference type="InterPro" id="IPR044974">
    <property type="entry name" value="Disease_R_plants"/>
</dbReference>
<dbReference type="PANTHER" id="PTHR23155:SF1205">
    <property type="entry name" value="DISEASE RESISTANCE PROTEIN RPM1"/>
    <property type="match status" value="1"/>
</dbReference>
<dbReference type="Pfam" id="PF23559">
    <property type="entry name" value="WHD_DRP"/>
    <property type="match status" value="1"/>
</dbReference>
<keyword evidence="3" id="KW-0677">Repeat</keyword>
<dbReference type="Gene3D" id="1.10.8.430">
    <property type="entry name" value="Helical domain of apoptotic protease-activating factors"/>
    <property type="match status" value="1"/>
</dbReference>
<proteinExistence type="inferred from homology"/>
<dbReference type="CDD" id="cd14798">
    <property type="entry name" value="RX-CC_like"/>
    <property type="match status" value="1"/>
</dbReference>
<dbReference type="InterPro" id="IPR027417">
    <property type="entry name" value="P-loop_NTPase"/>
</dbReference>
<organism evidence="11 12">
    <name type="scientific">Daucus carota subsp. sativus</name>
    <name type="common">Carrot</name>
    <dbReference type="NCBI Taxonomy" id="79200"/>
    <lineage>
        <taxon>Eukaryota</taxon>
        <taxon>Viridiplantae</taxon>
        <taxon>Streptophyta</taxon>
        <taxon>Embryophyta</taxon>
        <taxon>Tracheophyta</taxon>
        <taxon>Spermatophyta</taxon>
        <taxon>Magnoliopsida</taxon>
        <taxon>eudicotyledons</taxon>
        <taxon>Gunneridae</taxon>
        <taxon>Pentapetalae</taxon>
        <taxon>asterids</taxon>
        <taxon>campanulids</taxon>
        <taxon>Apiales</taxon>
        <taxon>Apiaceae</taxon>
        <taxon>Apioideae</taxon>
        <taxon>Scandiceae</taxon>
        <taxon>Daucinae</taxon>
        <taxon>Daucus</taxon>
        <taxon>Daucus sect. Daucus</taxon>
    </lineage>
</organism>
<keyword evidence="4" id="KW-0547">Nucleotide-binding</keyword>
<dbReference type="FunFam" id="3.40.50.300:FF:001091">
    <property type="entry name" value="Probable disease resistance protein At1g61300"/>
    <property type="match status" value="1"/>
</dbReference>
<dbReference type="AlphaFoldDB" id="A0AAF0WPQ8"/>
<name>A0AAF0WPQ8_DAUCS</name>
<dbReference type="InterPro" id="IPR002182">
    <property type="entry name" value="NB-ARC"/>
</dbReference>
<dbReference type="Pfam" id="PF23598">
    <property type="entry name" value="LRR_14"/>
    <property type="match status" value="1"/>
</dbReference>
<evidence type="ECO:0000259" key="7">
    <source>
        <dbReference type="Pfam" id="PF00931"/>
    </source>
</evidence>
<feature type="domain" description="Disease resistance N-terminal" evidence="8">
    <location>
        <begin position="5"/>
        <end position="86"/>
    </location>
</feature>
<keyword evidence="6" id="KW-0067">ATP-binding</keyword>
<dbReference type="InterPro" id="IPR055414">
    <property type="entry name" value="LRR_R13L4/SHOC2-like"/>
</dbReference>
<dbReference type="InterPro" id="IPR038005">
    <property type="entry name" value="RX-like_CC"/>
</dbReference>
<dbReference type="SUPFAM" id="SSF52540">
    <property type="entry name" value="P-loop containing nucleoside triphosphate hydrolases"/>
    <property type="match status" value="1"/>
</dbReference>
<dbReference type="KEGG" id="dcr:108212303"/>
<reference evidence="11" key="2">
    <citation type="submission" date="2022-03" db="EMBL/GenBank/DDBJ databases">
        <title>Draft title - Genomic analysis of global carrot germplasm unveils the trajectory of domestication and the origin of high carotenoid orange carrot.</title>
        <authorList>
            <person name="Iorizzo M."/>
            <person name="Ellison S."/>
            <person name="Senalik D."/>
            <person name="Macko-Podgorni A."/>
            <person name="Grzebelus D."/>
            <person name="Bostan H."/>
            <person name="Rolling W."/>
            <person name="Curaba J."/>
            <person name="Simon P."/>
        </authorList>
    </citation>
    <scope>NUCLEOTIDE SEQUENCE</scope>
    <source>
        <tissue evidence="11">Leaf</tissue>
    </source>
</reference>
<dbReference type="GO" id="GO:0005524">
    <property type="term" value="F:ATP binding"/>
    <property type="evidence" value="ECO:0007669"/>
    <property type="project" value="UniProtKB-KW"/>
</dbReference>
<evidence type="ECO:0000259" key="9">
    <source>
        <dbReference type="Pfam" id="PF23559"/>
    </source>
</evidence>
<keyword evidence="2" id="KW-0433">Leucine-rich repeat</keyword>
<dbReference type="GO" id="GO:0098542">
    <property type="term" value="P:defense response to other organism"/>
    <property type="evidence" value="ECO:0007669"/>
    <property type="project" value="TreeGrafter"/>
</dbReference>
<dbReference type="Gene3D" id="3.80.10.10">
    <property type="entry name" value="Ribonuclease Inhibitor"/>
    <property type="match status" value="1"/>
</dbReference>
<comment type="similarity">
    <text evidence="1">Belongs to the disease resistance NB-LRR family.</text>
</comment>
<keyword evidence="12" id="KW-1185">Reference proteome</keyword>
<dbReference type="Gene3D" id="1.20.5.4130">
    <property type="match status" value="1"/>
</dbReference>
<accession>A0AAF0WPQ8</accession>
<feature type="domain" description="NB-ARC" evidence="7">
    <location>
        <begin position="170"/>
        <end position="337"/>
    </location>
</feature>
<feature type="domain" description="Disease resistance protein winged helix" evidence="9">
    <location>
        <begin position="420"/>
        <end position="490"/>
    </location>
</feature>
<dbReference type="InterPro" id="IPR036388">
    <property type="entry name" value="WH-like_DNA-bd_sf"/>
</dbReference>
<evidence type="ECO:0000256" key="4">
    <source>
        <dbReference type="ARBA" id="ARBA00022741"/>
    </source>
</evidence>
<dbReference type="GO" id="GO:0051607">
    <property type="term" value="P:defense response to virus"/>
    <property type="evidence" value="ECO:0007669"/>
    <property type="project" value="UniProtKB-ARBA"/>
</dbReference>
<evidence type="ECO:0000256" key="2">
    <source>
        <dbReference type="ARBA" id="ARBA00022614"/>
    </source>
</evidence>
<dbReference type="InterPro" id="IPR041118">
    <property type="entry name" value="Rx_N"/>
</dbReference>
<evidence type="ECO:0000259" key="8">
    <source>
        <dbReference type="Pfam" id="PF18052"/>
    </source>
</evidence>
<dbReference type="SUPFAM" id="SSF52058">
    <property type="entry name" value="L domain-like"/>
    <property type="match status" value="1"/>
</dbReference>
<evidence type="ECO:0000259" key="10">
    <source>
        <dbReference type="Pfam" id="PF23598"/>
    </source>
</evidence>
<dbReference type="Pfam" id="PF18052">
    <property type="entry name" value="Rx_N"/>
    <property type="match status" value="1"/>
</dbReference>
<dbReference type="Gene3D" id="3.40.50.300">
    <property type="entry name" value="P-loop containing nucleotide triphosphate hydrolases"/>
    <property type="match status" value="1"/>
</dbReference>
<dbReference type="FunFam" id="1.10.10.10:FF:000322">
    <property type="entry name" value="Probable disease resistance protein At1g63360"/>
    <property type="match status" value="1"/>
</dbReference>
<dbReference type="PANTHER" id="PTHR23155">
    <property type="entry name" value="DISEASE RESISTANCE PROTEIN RP"/>
    <property type="match status" value="1"/>
</dbReference>
<dbReference type="PRINTS" id="PR00364">
    <property type="entry name" value="DISEASERSIST"/>
</dbReference>
<evidence type="ECO:0000313" key="12">
    <source>
        <dbReference type="Proteomes" id="UP000077755"/>
    </source>
</evidence>
<feature type="domain" description="Disease resistance R13L4/SHOC-2-like LRR" evidence="10">
    <location>
        <begin position="559"/>
        <end position="842"/>
    </location>
</feature>
<reference evidence="11" key="1">
    <citation type="journal article" date="2016" name="Nat. Genet.">
        <title>A high-quality carrot genome assembly provides new insights into carotenoid accumulation and asterid genome evolution.</title>
        <authorList>
            <person name="Iorizzo M."/>
            <person name="Ellison S."/>
            <person name="Senalik D."/>
            <person name="Zeng P."/>
            <person name="Satapoomin P."/>
            <person name="Huang J."/>
            <person name="Bowman M."/>
            <person name="Iovene M."/>
            <person name="Sanseverino W."/>
            <person name="Cavagnaro P."/>
            <person name="Yildiz M."/>
            <person name="Macko-Podgorni A."/>
            <person name="Moranska E."/>
            <person name="Grzebelus E."/>
            <person name="Grzebelus D."/>
            <person name="Ashrafi H."/>
            <person name="Zheng Z."/>
            <person name="Cheng S."/>
            <person name="Spooner D."/>
            <person name="Van Deynze A."/>
            <person name="Simon P."/>
        </authorList>
    </citation>
    <scope>NUCLEOTIDE SEQUENCE</scope>
    <source>
        <tissue evidence="11">Leaf</tissue>
    </source>
</reference>
<dbReference type="InterPro" id="IPR032675">
    <property type="entry name" value="LRR_dom_sf"/>
</dbReference>
<dbReference type="EMBL" id="CP093345">
    <property type="protein sequence ID" value="WOG92183.1"/>
    <property type="molecule type" value="Genomic_DNA"/>
</dbReference>
<evidence type="ECO:0000256" key="5">
    <source>
        <dbReference type="ARBA" id="ARBA00022821"/>
    </source>
</evidence>
<dbReference type="GO" id="GO:0043531">
    <property type="term" value="F:ADP binding"/>
    <property type="evidence" value="ECO:0007669"/>
    <property type="project" value="InterPro"/>
</dbReference>
<evidence type="ECO:0000256" key="1">
    <source>
        <dbReference type="ARBA" id="ARBA00008894"/>
    </source>
</evidence>
<dbReference type="Proteomes" id="UP000077755">
    <property type="component" value="Chromosome 3"/>
</dbReference>
<evidence type="ECO:0008006" key="13">
    <source>
        <dbReference type="Google" id="ProtNLM"/>
    </source>
</evidence>
<dbReference type="Pfam" id="PF00931">
    <property type="entry name" value="NB-ARC"/>
    <property type="match status" value="1"/>
</dbReference>
<dbReference type="InterPro" id="IPR042197">
    <property type="entry name" value="Apaf_helical"/>
</dbReference>
<dbReference type="InterPro" id="IPR058922">
    <property type="entry name" value="WHD_DRP"/>
</dbReference>
<gene>
    <name evidence="11" type="ORF">DCAR_0311443</name>
</gene>
<keyword evidence="5" id="KW-0611">Plant defense</keyword>
<evidence type="ECO:0000256" key="6">
    <source>
        <dbReference type="ARBA" id="ARBA00022840"/>
    </source>
</evidence>